<dbReference type="InterPro" id="IPR006175">
    <property type="entry name" value="YjgF/YER057c/UK114"/>
</dbReference>
<protein>
    <submittedName>
        <fullName evidence="2">RidA family protein</fullName>
    </submittedName>
</protein>
<proteinExistence type="inferred from homology"/>
<accession>A0A934UVK0</accession>
<dbReference type="RefSeq" id="WP_200115699.1">
    <property type="nucleotide sequence ID" value="NZ_JAEHOH010000014.1"/>
</dbReference>
<gene>
    <name evidence="2" type="ORF">JD276_10970</name>
</gene>
<sequence length="129" mass="13750">MTDTIVTRIPVAGDDGTELSSDVAIVGGMLVTTQIPDRPDGTVELGDIEAQSRQTLANLRRALEDAGSSLDEVAHLTIYLTDIEERHGFNDVYREVFSHPFPVRCAVGTPALAIEGMKVEVTALAAVAS</sequence>
<dbReference type="EMBL" id="JAEHOH010000014">
    <property type="protein sequence ID" value="MBK0419556.1"/>
    <property type="molecule type" value="Genomic_DNA"/>
</dbReference>
<dbReference type="Pfam" id="PF01042">
    <property type="entry name" value="Ribonuc_L-PSP"/>
    <property type="match status" value="1"/>
</dbReference>
<comment type="caution">
    <text evidence="2">The sequence shown here is derived from an EMBL/GenBank/DDBJ whole genome shotgun (WGS) entry which is preliminary data.</text>
</comment>
<dbReference type="SUPFAM" id="SSF55298">
    <property type="entry name" value="YjgF-like"/>
    <property type="match status" value="1"/>
</dbReference>
<evidence type="ECO:0000313" key="2">
    <source>
        <dbReference type="EMBL" id="MBK0419556.1"/>
    </source>
</evidence>
<dbReference type="Proteomes" id="UP000608530">
    <property type="component" value="Unassembled WGS sequence"/>
</dbReference>
<name>A0A934UVK0_9MICO</name>
<dbReference type="PANTHER" id="PTHR11803">
    <property type="entry name" value="2-IMINOBUTANOATE/2-IMINOPROPANOATE DEAMINASE RIDA"/>
    <property type="match status" value="1"/>
</dbReference>
<reference evidence="2" key="1">
    <citation type="submission" date="2020-12" db="EMBL/GenBank/DDBJ databases">
        <title>Leucobacter sp. CAS1, isolated from Chromium sludge.</title>
        <authorList>
            <person name="Xu Z."/>
        </authorList>
    </citation>
    <scope>NUCLEOTIDE SEQUENCE</scope>
    <source>
        <strain evidence="2">CSA1</strain>
    </source>
</reference>
<organism evidence="2 3">
    <name type="scientific">Leucobacter chromiisoli</name>
    <dbReference type="NCBI Taxonomy" id="2796471"/>
    <lineage>
        <taxon>Bacteria</taxon>
        <taxon>Bacillati</taxon>
        <taxon>Actinomycetota</taxon>
        <taxon>Actinomycetes</taxon>
        <taxon>Micrococcales</taxon>
        <taxon>Microbacteriaceae</taxon>
        <taxon>Leucobacter</taxon>
    </lineage>
</organism>
<dbReference type="GO" id="GO:0005829">
    <property type="term" value="C:cytosol"/>
    <property type="evidence" value="ECO:0007669"/>
    <property type="project" value="TreeGrafter"/>
</dbReference>
<dbReference type="CDD" id="cd00448">
    <property type="entry name" value="YjgF_YER057c_UK114_family"/>
    <property type="match status" value="1"/>
</dbReference>
<dbReference type="GO" id="GO:0019239">
    <property type="term" value="F:deaminase activity"/>
    <property type="evidence" value="ECO:0007669"/>
    <property type="project" value="TreeGrafter"/>
</dbReference>
<comment type="similarity">
    <text evidence="1">Belongs to the RutC family.</text>
</comment>
<dbReference type="Gene3D" id="3.30.1330.40">
    <property type="entry name" value="RutC-like"/>
    <property type="match status" value="1"/>
</dbReference>
<evidence type="ECO:0000313" key="3">
    <source>
        <dbReference type="Proteomes" id="UP000608530"/>
    </source>
</evidence>
<dbReference type="PANTHER" id="PTHR11803:SF58">
    <property type="entry name" value="PROTEIN HMF1-RELATED"/>
    <property type="match status" value="1"/>
</dbReference>
<evidence type="ECO:0000256" key="1">
    <source>
        <dbReference type="ARBA" id="ARBA00010552"/>
    </source>
</evidence>
<keyword evidence="3" id="KW-1185">Reference proteome</keyword>
<dbReference type="AlphaFoldDB" id="A0A934UVK0"/>
<dbReference type="InterPro" id="IPR035959">
    <property type="entry name" value="RutC-like_sf"/>
</dbReference>